<feature type="region of interest" description="Disordered" evidence="2">
    <location>
        <begin position="502"/>
        <end position="530"/>
    </location>
</feature>
<comment type="caution">
    <text evidence="4">The sequence shown here is derived from an EMBL/GenBank/DDBJ whole genome shotgun (WGS) entry which is preliminary data.</text>
</comment>
<evidence type="ECO:0000256" key="2">
    <source>
        <dbReference type="SAM" id="MobiDB-lite"/>
    </source>
</evidence>
<dbReference type="GO" id="GO:0003677">
    <property type="term" value="F:DNA binding"/>
    <property type="evidence" value="ECO:0007669"/>
    <property type="project" value="InterPro"/>
</dbReference>
<dbReference type="STRING" id="5353.A0A1Q3E228"/>
<dbReference type="GO" id="GO:0006351">
    <property type="term" value="P:DNA-templated transcription"/>
    <property type="evidence" value="ECO:0007669"/>
    <property type="project" value="InterPro"/>
</dbReference>
<dbReference type="PANTHER" id="PTHR46910:SF38">
    <property type="entry name" value="ZN(2)-C6 FUNGAL-TYPE DOMAIN-CONTAINING PROTEIN"/>
    <property type="match status" value="1"/>
</dbReference>
<keyword evidence="1" id="KW-0539">Nucleus</keyword>
<reference evidence="4 5" key="1">
    <citation type="submission" date="2016-08" db="EMBL/GenBank/DDBJ databases">
        <authorList>
            <consortium name="Lentinula edodes genome sequencing consortium"/>
            <person name="Sakamoto Y."/>
            <person name="Nakade K."/>
            <person name="Sato S."/>
            <person name="Yoshida Y."/>
            <person name="Miyazaki K."/>
            <person name="Natsume S."/>
            <person name="Konno N."/>
        </authorList>
    </citation>
    <scope>NUCLEOTIDE SEQUENCE [LARGE SCALE GENOMIC DNA]</scope>
    <source>
        <strain evidence="4 5">NBRC 111202</strain>
    </source>
</reference>
<evidence type="ECO:0000313" key="4">
    <source>
        <dbReference type="EMBL" id="GAW01308.1"/>
    </source>
</evidence>
<dbReference type="CDD" id="cd12148">
    <property type="entry name" value="fungal_TF_MHR"/>
    <property type="match status" value="1"/>
</dbReference>
<dbReference type="AlphaFoldDB" id="A0A1Q3E228"/>
<dbReference type="GO" id="GO:0008270">
    <property type="term" value="F:zinc ion binding"/>
    <property type="evidence" value="ECO:0007669"/>
    <property type="project" value="InterPro"/>
</dbReference>
<dbReference type="EMBL" id="BDGU01000056">
    <property type="protein sequence ID" value="GAW01308.1"/>
    <property type="molecule type" value="Genomic_DNA"/>
</dbReference>
<dbReference type="PANTHER" id="PTHR46910">
    <property type="entry name" value="TRANSCRIPTION FACTOR PDR1"/>
    <property type="match status" value="1"/>
</dbReference>
<dbReference type="GO" id="GO:0003700">
    <property type="term" value="F:DNA-binding transcription factor activity"/>
    <property type="evidence" value="ECO:0007669"/>
    <property type="project" value="InterPro"/>
</dbReference>
<feature type="domain" description="Xylanolytic transcriptional activator regulatory" evidence="3">
    <location>
        <begin position="139"/>
        <end position="243"/>
    </location>
</feature>
<protein>
    <submittedName>
        <fullName evidence="4">Transcriptional activator protein acu-15</fullName>
    </submittedName>
</protein>
<accession>A0A1Q3E228</accession>
<proteinExistence type="predicted"/>
<name>A0A1Q3E228_LENED</name>
<dbReference type="InterPro" id="IPR007219">
    <property type="entry name" value="XnlR_reg_dom"/>
</dbReference>
<feature type="compositionally biased region" description="Polar residues" evidence="2">
    <location>
        <begin position="502"/>
        <end position="514"/>
    </location>
</feature>
<organism evidence="4 5">
    <name type="scientific">Lentinula edodes</name>
    <name type="common">Shiitake mushroom</name>
    <name type="synonym">Lentinus edodes</name>
    <dbReference type="NCBI Taxonomy" id="5353"/>
    <lineage>
        <taxon>Eukaryota</taxon>
        <taxon>Fungi</taxon>
        <taxon>Dikarya</taxon>
        <taxon>Basidiomycota</taxon>
        <taxon>Agaricomycotina</taxon>
        <taxon>Agaricomycetes</taxon>
        <taxon>Agaricomycetidae</taxon>
        <taxon>Agaricales</taxon>
        <taxon>Marasmiineae</taxon>
        <taxon>Omphalotaceae</taxon>
        <taxon>Lentinula</taxon>
    </lineage>
</organism>
<dbReference type="Pfam" id="PF04082">
    <property type="entry name" value="Fungal_trans"/>
    <property type="match status" value="1"/>
</dbReference>
<dbReference type="InterPro" id="IPR050987">
    <property type="entry name" value="AtrR-like"/>
</dbReference>
<dbReference type="Proteomes" id="UP000188533">
    <property type="component" value="Unassembled WGS sequence"/>
</dbReference>
<sequence>MLVDLSQCIRGLERQMSRWRHTIQEITASDPPTWFQSDSEESDSSEDGPMNDGLAKSVQSFTLNDKIESPRRHFGKSSNLVLMRMAVDMKKEVMGDQPIPIVNRRPEFWTVYPWQRQILRHDQQDPLRFPAHDLLWALIDLYFIHVHPFFPILHRPTFIRAVSDHLHIRDHDFGRVVLCVCAIGSRFSQDPRNYPENITSENSLGWPWYQQVSQVEAIDVELPTLYKLQHCCLSAIYLKDFGRPRATTDDDFDLELPIDCDDEYWENDDPARAFIQPPDTPSASSFFVCYAKLLEIAGLAHRMLFSARKLHIGKKVIAFGPNWDYKVVTELNSALNQWMSCIPDHLKWDPNREDGLFHRQSCILYCFYYWTQIQIHKQFIPRSNEPSMLKFPSLAICTHASRSVIRVLEVIERLNFEVLPNFTAPVHVAAIVLLMNIWRNQYSVVPQDTSKDMDDVRHSLKATANYEKKYPIAGMINDALSSMIYMVELYFAEQSAIQASPTASGSMSVDSASTPDDMLQAPIDINSPTTSSGLSVSSNLGAILESPLYHPSIHPPTTIGSQKITTAEQTYTSDFLDYFAGAAVPHQMDVASGYLTEYSQVNVPSFGAAVPEEEDWNAFMADVDKFLLAVDPRNSFVSLPDDDVQQVGRYR</sequence>
<evidence type="ECO:0000313" key="5">
    <source>
        <dbReference type="Proteomes" id="UP000188533"/>
    </source>
</evidence>
<evidence type="ECO:0000259" key="3">
    <source>
        <dbReference type="Pfam" id="PF04082"/>
    </source>
</evidence>
<keyword evidence="5" id="KW-1185">Reference proteome</keyword>
<evidence type="ECO:0000256" key="1">
    <source>
        <dbReference type="ARBA" id="ARBA00023242"/>
    </source>
</evidence>
<gene>
    <name evidence="4" type="ORF">LENED_002896</name>
</gene>
<reference evidence="4 5" key="2">
    <citation type="submission" date="2017-02" db="EMBL/GenBank/DDBJ databases">
        <title>A genome survey and senescence transcriptome analysis in Lentinula edodes.</title>
        <authorList>
            <person name="Sakamoto Y."/>
            <person name="Nakade K."/>
            <person name="Sato S."/>
            <person name="Yoshida Y."/>
            <person name="Miyazaki K."/>
            <person name="Natsume S."/>
            <person name="Konno N."/>
        </authorList>
    </citation>
    <scope>NUCLEOTIDE SEQUENCE [LARGE SCALE GENOMIC DNA]</scope>
    <source>
        <strain evidence="4 5">NBRC 111202</strain>
    </source>
</reference>
<feature type="region of interest" description="Disordered" evidence="2">
    <location>
        <begin position="30"/>
        <end position="55"/>
    </location>
</feature>